<dbReference type="NCBIfam" id="TIGR00449">
    <property type="entry name" value="tgt_general"/>
    <property type="match status" value="1"/>
</dbReference>
<dbReference type="Proteomes" id="UP000069135">
    <property type="component" value="Chromosome"/>
</dbReference>
<feature type="binding site" evidence="4">
    <location>
        <begin position="102"/>
        <end position="106"/>
    </location>
    <ligand>
        <name>substrate</name>
    </ligand>
</feature>
<feature type="binding site" evidence="4">
    <location>
        <position position="230"/>
    </location>
    <ligand>
        <name>substrate</name>
    </ligand>
</feature>
<keyword evidence="2 4" id="KW-0808">Transferase</keyword>
<dbReference type="EC" id="2.4.2.29" evidence="4"/>
<protein>
    <recommendedName>
        <fullName evidence="4">Queuine tRNA-ribosyltransferase</fullName>
        <ecNumber evidence="4">2.4.2.29</ecNumber>
    </recommendedName>
    <alternativeName>
        <fullName evidence="4">Guanine insertion enzyme</fullName>
    </alternativeName>
    <alternativeName>
        <fullName evidence="4">tRNA-guanine transglycosylase</fullName>
    </alternativeName>
</protein>
<dbReference type="NCBIfam" id="TIGR00430">
    <property type="entry name" value="Q_tRNA_tgt"/>
    <property type="match status" value="1"/>
</dbReference>
<comment type="catalytic activity">
    <reaction evidence="4">
        <text>7-aminomethyl-7-carbaguanine + guanosine(34) in tRNA = 7-aminomethyl-7-carbaguanosine(34) in tRNA + guanine</text>
        <dbReference type="Rhea" id="RHEA:24104"/>
        <dbReference type="Rhea" id="RHEA-COMP:10341"/>
        <dbReference type="Rhea" id="RHEA-COMP:10342"/>
        <dbReference type="ChEBI" id="CHEBI:16235"/>
        <dbReference type="ChEBI" id="CHEBI:58703"/>
        <dbReference type="ChEBI" id="CHEBI:74269"/>
        <dbReference type="ChEBI" id="CHEBI:82833"/>
        <dbReference type="EC" id="2.4.2.29"/>
    </reaction>
</comment>
<feature type="binding site" evidence="4">
    <location>
        <position position="156"/>
    </location>
    <ligand>
        <name>substrate</name>
    </ligand>
</feature>
<dbReference type="SUPFAM" id="SSF51713">
    <property type="entry name" value="tRNA-guanine transglycosylase"/>
    <property type="match status" value="1"/>
</dbReference>
<sequence length="369" mass="41215">MDEFRKAKSSSLWPMFTCKTLGNLGRRGVLKTPHGVIETPFFLPVGTAGAMRGITHTDLLDLQAQVLLCNTYHLHLHPGEDTVQQAGGLHRYIGWEKPILTDSGGYQVFSLRGLRHISERGVEFRAHTDGSRHVLGPQEATEIQWKFGSDIIMCFDECPPSTASRREIETAVDRTLRWAKICKTTHDQLKQSANGPLLFGIVQGGLHFDLRKKCAEELRAIGFDGYALGGLAVGESEEEMLGILREVAPLLPEEYPRYLMGVGVLHQLRACVALGIDMFDCVLPMRIARHGTILLSDGSEIRITNAEFKQAHVPLDPDSPSDLSRTHLKSYLHHLFKVNERLAETIACKQNLGVTLKMMRDLRTKMDTP</sequence>
<comment type="subunit">
    <text evidence="4">Homodimer. Within each dimer, one monomer is responsible for RNA recognition and catalysis, while the other monomer binds to the replacement base PreQ1.</text>
</comment>
<keyword evidence="3 4" id="KW-0819">tRNA processing</keyword>
<feature type="binding site" evidence="4">
    <location>
        <position position="203"/>
    </location>
    <ligand>
        <name>substrate</name>
    </ligand>
</feature>
<dbReference type="EMBL" id="CP013065">
    <property type="protein sequence ID" value="ALM13175.1"/>
    <property type="molecule type" value="Genomic_DNA"/>
</dbReference>
<dbReference type="UniPathway" id="UPA00392"/>
<reference evidence="7" key="1">
    <citation type="submission" date="2015-10" db="EMBL/GenBank/DDBJ databases">
        <title>Analysis of five complete genome sequences for members of the class Peribacteria in the recently recognized Peregrinibacteria bacterial phylum.</title>
        <authorList>
            <person name="Anantharaman K."/>
            <person name="Brown C.T."/>
            <person name="Burstein D."/>
            <person name="Castelle C.J."/>
            <person name="Probst A.J."/>
            <person name="Thomas B.C."/>
            <person name="Williams K.H."/>
            <person name="Banfield J.F."/>
        </authorList>
    </citation>
    <scope>NUCLEOTIDE SEQUENCE [LARGE SCALE GENOMIC DNA]</scope>
</reference>
<evidence type="ECO:0000256" key="3">
    <source>
        <dbReference type="ARBA" id="ARBA00022694"/>
    </source>
</evidence>
<comment type="pathway">
    <text evidence="4">tRNA modification; tRNA-queuosine biosynthesis.</text>
</comment>
<evidence type="ECO:0000313" key="7">
    <source>
        <dbReference type="Proteomes" id="UP000069135"/>
    </source>
</evidence>
<feature type="active site" description="Proton acceptor" evidence="4">
    <location>
        <position position="102"/>
    </location>
</feature>
<feature type="region of interest" description="RNA binding" evidence="4">
    <location>
        <begin position="261"/>
        <end position="267"/>
    </location>
</feature>
<dbReference type="Gene3D" id="3.20.20.105">
    <property type="entry name" value="Queuine tRNA-ribosyltransferase-like"/>
    <property type="match status" value="1"/>
</dbReference>
<dbReference type="PANTHER" id="PTHR46499:SF1">
    <property type="entry name" value="QUEUINE TRNA-RIBOSYLTRANSFERASE"/>
    <property type="match status" value="1"/>
</dbReference>
<proteinExistence type="inferred from homology"/>
<keyword evidence="1 4" id="KW-0328">Glycosyltransferase</keyword>
<organism evidence="6 7">
    <name type="scientific">Candidatus Peribacter riflensis</name>
    <dbReference type="NCBI Taxonomy" id="1735162"/>
    <lineage>
        <taxon>Bacteria</taxon>
        <taxon>Candidatus Peregrinibacteriota</taxon>
        <taxon>Candidatus Peribacteria</taxon>
        <taxon>Candidatus Peribacterales</taxon>
        <taxon>Candidatus Peribacteraceae</taxon>
        <taxon>Candidatus Peribacter</taxon>
    </lineage>
</organism>
<evidence type="ECO:0000256" key="4">
    <source>
        <dbReference type="HAMAP-Rule" id="MF_00168"/>
    </source>
</evidence>
<accession>A0A0S1SK13</accession>
<dbReference type="InterPro" id="IPR036511">
    <property type="entry name" value="TGT-like_sf"/>
</dbReference>
<dbReference type="PANTHER" id="PTHR46499">
    <property type="entry name" value="QUEUINE TRNA-RIBOSYLTRANSFERASE"/>
    <property type="match status" value="1"/>
</dbReference>
<accession>A0A0S1SNM5</accession>
<gene>
    <name evidence="4" type="primary">tgt</name>
    <name evidence="6" type="ORF">PeribacterD1_0484</name>
</gene>
<dbReference type="Pfam" id="PF01702">
    <property type="entry name" value="TGT"/>
    <property type="match status" value="1"/>
</dbReference>
<dbReference type="KEGG" id="prf:PeribacterA2_0484"/>
<feature type="domain" description="tRNA-guanine(15) transglycosylase-like" evidence="5">
    <location>
        <begin position="25"/>
        <end position="366"/>
    </location>
</feature>
<feature type="active site" description="Nucleophile" evidence="4">
    <location>
        <position position="280"/>
    </location>
</feature>
<dbReference type="STRING" id="1735162.PeribacterB2_0483"/>
<dbReference type="GO" id="GO:0008616">
    <property type="term" value="P:tRNA queuosine(34) biosynthetic process"/>
    <property type="evidence" value="ECO:0007669"/>
    <property type="project" value="UniProtKB-UniRule"/>
</dbReference>
<evidence type="ECO:0000256" key="2">
    <source>
        <dbReference type="ARBA" id="ARBA00022679"/>
    </source>
</evidence>
<dbReference type="GO" id="GO:0005829">
    <property type="term" value="C:cytosol"/>
    <property type="evidence" value="ECO:0007669"/>
    <property type="project" value="TreeGrafter"/>
</dbReference>
<keyword evidence="4" id="KW-0671">Queuosine biosynthesis</keyword>
<comment type="function">
    <text evidence="4">Catalyzes the base-exchange of a guanine (G) residue with the queuine precursor 7-aminomethyl-7-deazaguanine (PreQ1) at position 34 (anticodon wobble position) in tRNAs with GU(N) anticodons (tRNA-Asp, -Asn, -His and -Tyr). Catalysis occurs through a double-displacement mechanism. The nucleophile active site attacks the C1' of nucleotide 34 to detach the guanine base from the RNA, forming a covalent enzyme-RNA intermediate. The proton acceptor active site deprotonates the incoming PreQ1, allowing a nucleophilic attack on the C1' of the ribose to form the product. After dissociation, two additional enzymatic reactions on the tRNA convert PreQ1 to queuine (Q), resulting in the hypermodified nucleoside queuosine (7-(((4,5-cis-dihydroxy-2-cyclopenten-1-yl)amino)methyl)-7-deazaguanosine).</text>
</comment>
<dbReference type="AlphaFoldDB" id="A0A0S1SGP3"/>
<accession>A0A0S1SWH2</accession>
<comment type="similarity">
    <text evidence="4">Belongs to the queuine tRNA-ribosyltransferase family.</text>
</comment>
<dbReference type="PATRIC" id="fig|1735161.3.peg.476"/>
<accession>A0A0S1SS69</accession>
<dbReference type="HAMAP" id="MF_00168">
    <property type="entry name" value="Q_tRNA_Tgt"/>
    <property type="match status" value="1"/>
</dbReference>
<dbReference type="InterPro" id="IPR002616">
    <property type="entry name" value="tRNA_ribo_trans-like"/>
</dbReference>
<dbReference type="InterPro" id="IPR050076">
    <property type="entry name" value="ArchSynthase1/Queuine_TRR"/>
</dbReference>
<evidence type="ECO:0000259" key="5">
    <source>
        <dbReference type="Pfam" id="PF01702"/>
    </source>
</evidence>
<accession>A0A0S1SGP3</accession>
<dbReference type="GO" id="GO:0008479">
    <property type="term" value="F:tRNA-guanosine(34) queuine transglycosylase activity"/>
    <property type="evidence" value="ECO:0007669"/>
    <property type="project" value="UniProtKB-UniRule"/>
</dbReference>
<name>A0A0S1SGP3_9BACT</name>
<evidence type="ECO:0000256" key="1">
    <source>
        <dbReference type="ARBA" id="ARBA00022676"/>
    </source>
</evidence>
<reference evidence="6 7" key="2">
    <citation type="journal article" date="2016" name="PeerJ">
        <title>Analysis of five complete genome sequences for members of the class Peribacteria in the recently recognized Peregrinibacteria bacterial phylum.</title>
        <authorList>
            <person name="Anantharaman K."/>
            <person name="Brown C.T."/>
            <person name="Burstein D."/>
            <person name="Castelle C.J."/>
            <person name="Probst A.J."/>
            <person name="Thomas B.C."/>
            <person name="Williams K.H."/>
            <person name="Banfield J.F."/>
        </authorList>
    </citation>
    <scope>NUCLEOTIDE SEQUENCE [LARGE SCALE GENOMIC DNA]</scope>
    <source>
        <strain evidence="6">RIFOXYD1_FULL_PER-ii_59_16</strain>
    </source>
</reference>
<comment type="caution">
    <text evidence="4">Lacks conserved residue(s) required for the propagation of feature annotation.</text>
</comment>
<evidence type="ECO:0000313" key="6">
    <source>
        <dbReference type="EMBL" id="ALM13175.1"/>
    </source>
</evidence>
<dbReference type="InterPro" id="IPR004803">
    <property type="entry name" value="TGT"/>
</dbReference>